<dbReference type="Gene3D" id="3.40.50.2000">
    <property type="entry name" value="Glycogen Phosphorylase B"/>
    <property type="match status" value="2"/>
</dbReference>
<sequence>MRVAVYYPWVYLRSGIERALIEIKRRSRHDIRIYTNHFDPGGTYPELAGMNVTELSRVSVERTYSAVTAAAMSILRTRLDSAEHDAVLVCCDGLGPLLTFANRRKPVVNLCFTPLRATYDDAYRDRLLAHGGPARPVKRAAETAFRLVDRMAWRNFDAVICIAETVRRRVADNRLFPESKIHLAYPGVEPGHAAPGDLSEPMFLLPGRIMWTKNIELAISGFRLFLKHAPPALQRFRLHIAGMVDAKSRPYLARLQHLAGGEERISFETMVSDDRMRALYAQAWAVLAPAFNEDFGLTPIEAMAHGRPVLACNRGGLRETVLDGVTGLLVEPEPAAFAAGLRRIAQDEVLARQLGAQGPARAATFTWPRFVETIDSVLDGVQHVQRISA</sequence>
<protein>
    <submittedName>
        <fullName evidence="4">Glycosyl transferase group 1</fullName>
    </submittedName>
</protein>
<dbReference type="InterPro" id="IPR028098">
    <property type="entry name" value="Glyco_trans_4-like_N"/>
</dbReference>
<dbReference type="CAZy" id="GT4">
    <property type="family name" value="Glycosyltransferase Family 4"/>
</dbReference>
<dbReference type="HOGENOM" id="CLU_724885_0_0_5"/>
<dbReference type="EMBL" id="CP001349">
    <property type="protein sequence ID" value="ACL58113.1"/>
    <property type="molecule type" value="Genomic_DNA"/>
</dbReference>
<name>B8IJR5_METNO</name>
<dbReference type="GO" id="GO:0009103">
    <property type="term" value="P:lipopolysaccharide biosynthetic process"/>
    <property type="evidence" value="ECO:0007669"/>
    <property type="project" value="TreeGrafter"/>
</dbReference>
<evidence type="ECO:0000313" key="4">
    <source>
        <dbReference type="EMBL" id="ACL58113.1"/>
    </source>
</evidence>
<evidence type="ECO:0000313" key="5">
    <source>
        <dbReference type="Proteomes" id="UP000008207"/>
    </source>
</evidence>
<keyword evidence="1 4" id="KW-0808">Transferase</keyword>
<reference evidence="4 5" key="1">
    <citation type="submission" date="2009-01" db="EMBL/GenBank/DDBJ databases">
        <title>Complete sequence of chromosome of Methylobacterium nodulans ORS 2060.</title>
        <authorList>
            <consortium name="US DOE Joint Genome Institute"/>
            <person name="Lucas S."/>
            <person name="Copeland A."/>
            <person name="Lapidus A."/>
            <person name="Glavina del Rio T."/>
            <person name="Dalin E."/>
            <person name="Tice H."/>
            <person name="Bruce D."/>
            <person name="Goodwin L."/>
            <person name="Pitluck S."/>
            <person name="Sims D."/>
            <person name="Brettin T."/>
            <person name="Detter J.C."/>
            <person name="Han C."/>
            <person name="Larimer F."/>
            <person name="Land M."/>
            <person name="Hauser L."/>
            <person name="Kyrpides N."/>
            <person name="Ivanova N."/>
            <person name="Marx C.J."/>
            <person name="Richardson P."/>
        </authorList>
    </citation>
    <scope>NUCLEOTIDE SEQUENCE [LARGE SCALE GENOMIC DNA]</scope>
    <source>
        <strain evidence="5">LMG 21967 / CNCM I-2342 / ORS 2060</strain>
    </source>
</reference>
<evidence type="ECO:0000259" key="2">
    <source>
        <dbReference type="Pfam" id="PF00534"/>
    </source>
</evidence>
<dbReference type="InterPro" id="IPR001296">
    <property type="entry name" value="Glyco_trans_1"/>
</dbReference>
<keyword evidence="5" id="KW-1185">Reference proteome</keyword>
<accession>B8IJR5</accession>
<dbReference type="KEGG" id="mno:Mnod_3184"/>
<dbReference type="eggNOG" id="COG0438">
    <property type="taxonomic scope" value="Bacteria"/>
</dbReference>
<dbReference type="Pfam" id="PF00534">
    <property type="entry name" value="Glycos_transf_1"/>
    <property type="match status" value="1"/>
</dbReference>
<organism evidence="4 5">
    <name type="scientific">Methylobacterium nodulans (strain LMG 21967 / CNCM I-2342 / ORS 2060)</name>
    <dbReference type="NCBI Taxonomy" id="460265"/>
    <lineage>
        <taxon>Bacteria</taxon>
        <taxon>Pseudomonadati</taxon>
        <taxon>Pseudomonadota</taxon>
        <taxon>Alphaproteobacteria</taxon>
        <taxon>Hyphomicrobiales</taxon>
        <taxon>Methylobacteriaceae</taxon>
        <taxon>Methylobacterium</taxon>
    </lineage>
</organism>
<proteinExistence type="predicted"/>
<dbReference type="Pfam" id="PF13439">
    <property type="entry name" value="Glyco_transf_4"/>
    <property type="match status" value="1"/>
</dbReference>
<feature type="domain" description="Glycosyltransferase subfamily 4-like N-terminal" evidence="3">
    <location>
        <begin position="26"/>
        <end position="190"/>
    </location>
</feature>
<gene>
    <name evidence="4" type="ordered locus">Mnod_3184</name>
</gene>
<dbReference type="Proteomes" id="UP000008207">
    <property type="component" value="Chromosome"/>
</dbReference>
<dbReference type="CDD" id="cd03801">
    <property type="entry name" value="GT4_PimA-like"/>
    <property type="match status" value="1"/>
</dbReference>
<evidence type="ECO:0000256" key="1">
    <source>
        <dbReference type="ARBA" id="ARBA00022679"/>
    </source>
</evidence>
<dbReference type="OrthoDB" id="9790710at2"/>
<dbReference type="PANTHER" id="PTHR46401:SF2">
    <property type="entry name" value="GLYCOSYLTRANSFERASE WBBK-RELATED"/>
    <property type="match status" value="1"/>
</dbReference>
<dbReference type="PANTHER" id="PTHR46401">
    <property type="entry name" value="GLYCOSYLTRANSFERASE WBBK-RELATED"/>
    <property type="match status" value="1"/>
</dbReference>
<feature type="domain" description="Glycosyl transferase family 1" evidence="2">
    <location>
        <begin position="199"/>
        <end position="359"/>
    </location>
</feature>
<dbReference type="SUPFAM" id="SSF53756">
    <property type="entry name" value="UDP-Glycosyltransferase/glycogen phosphorylase"/>
    <property type="match status" value="1"/>
</dbReference>
<evidence type="ECO:0000259" key="3">
    <source>
        <dbReference type="Pfam" id="PF13439"/>
    </source>
</evidence>
<dbReference type="STRING" id="460265.Mnod_3184"/>
<dbReference type="GO" id="GO:0016757">
    <property type="term" value="F:glycosyltransferase activity"/>
    <property type="evidence" value="ECO:0007669"/>
    <property type="project" value="InterPro"/>
</dbReference>
<dbReference type="AlphaFoldDB" id="B8IJR5"/>